<dbReference type="Pfam" id="PF01841">
    <property type="entry name" value="Transglut_core"/>
    <property type="match status" value="1"/>
</dbReference>
<dbReference type="InterPro" id="IPR002931">
    <property type="entry name" value="Transglutaminase-like"/>
</dbReference>
<dbReference type="RefSeq" id="WP_082742663.1">
    <property type="nucleotide sequence ID" value="NZ_AP014704.1"/>
</dbReference>
<dbReference type="Pfam" id="PF08379">
    <property type="entry name" value="Bact_transglu_N"/>
    <property type="match status" value="1"/>
</dbReference>
<dbReference type="Proteomes" id="UP000061432">
    <property type="component" value="Chromosome"/>
</dbReference>
<dbReference type="PANTHER" id="PTHR33490">
    <property type="entry name" value="BLR5614 PROTEIN-RELATED"/>
    <property type="match status" value="1"/>
</dbReference>
<dbReference type="KEGG" id="maqu:Maq22A_c24875"/>
<dbReference type="STRING" id="270351.Maq22A_c24875"/>
<protein>
    <submittedName>
        <fullName evidence="3">Transglutaminase domain protein</fullName>
    </submittedName>
</protein>
<accession>A0A0C6FH72</accession>
<dbReference type="InterPro" id="IPR013589">
    <property type="entry name" value="Bac_transglu_N"/>
</dbReference>
<sequence>MRIRVVHETVYQYDNPARNLIQMLRLTPRDHDGQHVRSWRIEPTVDGRLIRREDGFGNIVHVFSADGPEEALAIRVVGEVETTETHGVMRGISEWLPDPFYLRESRFAVADEAIRTFAEEVAGGASDRLDRLHRLLAGVHQTVDYAPGPTGAATTAAEAFALRKGVGQDLAHVFIAAARHLEIPVRYVSGYCWRPDAPEQEAGHAWVEARVPNLGWVGFDPAHGIAVTETHLRVTIGLDYLDAAPVRGSRTGGGTETMTVRVRVDDARAQAQAQQSQDPATGEDDRETDAAAPGRAVQRQAQAG</sequence>
<dbReference type="OrthoDB" id="9804023at2"/>
<dbReference type="AlphaFoldDB" id="A0A0C6FH72"/>
<dbReference type="EMBL" id="AP014704">
    <property type="protein sequence ID" value="BAQ47888.1"/>
    <property type="molecule type" value="Genomic_DNA"/>
</dbReference>
<dbReference type="SUPFAM" id="SSF54001">
    <property type="entry name" value="Cysteine proteinases"/>
    <property type="match status" value="1"/>
</dbReference>
<reference evidence="3 4" key="1">
    <citation type="journal article" date="2015" name="Genome Announc.">
        <title>Complete Genome Sequence of Methylobacterium aquaticum Strain 22A, Isolated from Racomitrium japonicum Moss.</title>
        <authorList>
            <person name="Tani A."/>
            <person name="Ogura Y."/>
            <person name="Hayashi T."/>
            <person name="Kimbara K."/>
        </authorList>
    </citation>
    <scope>NUCLEOTIDE SEQUENCE [LARGE SCALE GENOMIC DNA]</scope>
    <source>
        <strain evidence="3 4">MA-22A</strain>
    </source>
</reference>
<proteinExistence type="predicted"/>
<dbReference type="PATRIC" id="fig|270351.10.peg.4783"/>
<evidence type="ECO:0000313" key="4">
    <source>
        <dbReference type="Proteomes" id="UP000061432"/>
    </source>
</evidence>
<name>A0A0C6FH72_9HYPH</name>
<evidence type="ECO:0000256" key="1">
    <source>
        <dbReference type="SAM" id="MobiDB-lite"/>
    </source>
</evidence>
<dbReference type="InterPro" id="IPR038765">
    <property type="entry name" value="Papain-like_cys_pep_sf"/>
</dbReference>
<dbReference type="PANTHER" id="PTHR33490:SF6">
    <property type="entry name" value="SLL1049 PROTEIN"/>
    <property type="match status" value="1"/>
</dbReference>
<feature type="region of interest" description="Disordered" evidence="1">
    <location>
        <begin position="264"/>
        <end position="304"/>
    </location>
</feature>
<dbReference type="Gene3D" id="3.10.620.30">
    <property type="match status" value="1"/>
</dbReference>
<dbReference type="SMART" id="SM00460">
    <property type="entry name" value="TGc"/>
    <property type="match status" value="1"/>
</dbReference>
<feature type="domain" description="Transglutaminase-like" evidence="2">
    <location>
        <begin position="159"/>
        <end position="223"/>
    </location>
</feature>
<reference evidence="4" key="2">
    <citation type="submission" date="2015-01" db="EMBL/GenBank/DDBJ databases">
        <title>Complete genome sequence of Methylobacterium aquaticum strain 22A.</title>
        <authorList>
            <person name="Tani A."/>
            <person name="Ogura Y."/>
            <person name="Hayashi T."/>
        </authorList>
    </citation>
    <scope>NUCLEOTIDE SEQUENCE [LARGE SCALE GENOMIC DNA]</scope>
    <source>
        <strain evidence="4">MA-22A</strain>
    </source>
</reference>
<feature type="compositionally biased region" description="Low complexity" evidence="1">
    <location>
        <begin position="269"/>
        <end position="280"/>
    </location>
</feature>
<organism evidence="3 4">
    <name type="scientific">Methylobacterium aquaticum</name>
    <dbReference type="NCBI Taxonomy" id="270351"/>
    <lineage>
        <taxon>Bacteria</taxon>
        <taxon>Pseudomonadati</taxon>
        <taxon>Pseudomonadota</taxon>
        <taxon>Alphaproteobacteria</taxon>
        <taxon>Hyphomicrobiales</taxon>
        <taxon>Methylobacteriaceae</taxon>
        <taxon>Methylobacterium</taxon>
    </lineage>
</organism>
<evidence type="ECO:0000313" key="3">
    <source>
        <dbReference type="EMBL" id="BAQ47888.1"/>
    </source>
</evidence>
<gene>
    <name evidence="3" type="ORF">Maq22A_c24875</name>
</gene>
<evidence type="ECO:0000259" key="2">
    <source>
        <dbReference type="SMART" id="SM00460"/>
    </source>
</evidence>